<protein>
    <submittedName>
        <fullName evidence="3">CPBP family intramembrane metalloprotease</fullName>
    </submittedName>
</protein>
<evidence type="ECO:0000313" key="4">
    <source>
        <dbReference type="Proteomes" id="UP000480151"/>
    </source>
</evidence>
<feature type="transmembrane region" description="Helical" evidence="1">
    <location>
        <begin position="29"/>
        <end position="47"/>
    </location>
</feature>
<sequence length="244" mass="27877">MLRVLNFVTSFHLTCSTIRRPTVREGITALLYFVYVNVIFYLLGLIYNSHWMVQLTTAIPHEDWMRLAFTFPAVVLQLAPLFIILKLRGETWSSIGIKRSKIGLSLLIGLIAVLPFRWVPLMNWIFHGKSLPLDGGAVLGFLYYLTLIALPEELIFRGYIQTRIMGLIPSKSVAILTTGLLFALTHVPFQMAVLNLNYAGYLGKMYIQLFIIFFIHLYFTYIYTRTNNIAGVTLCHALVDFIFG</sequence>
<dbReference type="EMBL" id="JAAKGU010000008">
    <property type="protein sequence ID" value="NGM84052.1"/>
    <property type="molecule type" value="Genomic_DNA"/>
</dbReference>
<name>A0A6M1PPI2_9BACL</name>
<dbReference type="Proteomes" id="UP000480151">
    <property type="component" value="Unassembled WGS sequence"/>
</dbReference>
<keyword evidence="1" id="KW-0812">Transmembrane</keyword>
<accession>A0A6M1PPI2</accession>
<dbReference type="GO" id="GO:0006508">
    <property type="term" value="P:proteolysis"/>
    <property type="evidence" value="ECO:0007669"/>
    <property type="project" value="UniProtKB-KW"/>
</dbReference>
<dbReference type="GO" id="GO:0004175">
    <property type="term" value="F:endopeptidase activity"/>
    <property type="evidence" value="ECO:0007669"/>
    <property type="project" value="UniProtKB-ARBA"/>
</dbReference>
<organism evidence="3 4">
    <name type="scientific">Paenibacillus apii</name>
    <dbReference type="NCBI Taxonomy" id="1850370"/>
    <lineage>
        <taxon>Bacteria</taxon>
        <taxon>Bacillati</taxon>
        <taxon>Bacillota</taxon>
        <taxon>Bacilli</taxon>
        <taxon>Bacillales</taxon>
        <taxon>Paenibacillaceae</taxon>
        <taxon>Paenibacillus</taxon>
    </lineage>
</organism>
<keyword evidence="1" id="KW-0472">Membrane</keyword>
<feature type="transmembrane region" description="Helical" evidence="1">
    <location>
        <begin position="172"/>
        <end position="193"/>
    </location>
</feature>
<dbReference type="GO" id="GO:0080120">
    <property type="term" value="P:CAAX-box protein maturation"/>
    <property type="evidence" value="ECO:0007669"/>
    <property type="project" value="UniProtKB-ARBA"/>
</dbReference>
<evidence type="ECO:0000256" key="1">
    <source>
        <dbReference type="SAM" id="Phobius"/>
    </source>
</evidence>
<comment type="caution">
    <text evidence="3">The sequence shown here is derived from an EMBL/GenBank/DDBJ whole genome shotgun (WGS) entry which is preliminary data.</text>
</comment>
<feature type="transmembrane region" description="Helical" evidence="1">
    <location>
        <begin position="67"/>
        <end position="85"/>
    </location>
</feature>
<keyword evidence="3" id="KW-0378">Hydrolase</keyword>
<feature type="domain" description="CAAX prenyl protease 2/Lysostaphin resistance protein A-like" evidence="2">
    <location>
        <begin position="137"/>
        <end position="242"/>
    </location>
</feature>
<feature type="transmembrane region" description="Helical" evidence="1">
    <location>
        <begin position="138"/>
        <end position="160"/>
    </location>
</feature>
<reference evidence="3 4" key="1">
    <citation type="submission" date="2020-02" db="EMBL/GenBank/DDBJ databases">
        <authorList>
            <person name="Gao J."/>
            <person name="Sun J."/>
        </authorList>
    </citation>
    <scope>NUCLEOTIDE SEQUENCE [LARGE SCALE GENOMIC DNA]</scope>
    <source>
        <strain evidence="3 4">7124</strain>
    </source>
</reference>
<keyword evidence="4" id="KW-1185">Reference proteome</keyword>
<dbReference type="RefSeq" id="WP_165100296.1">
    <property type="nucleotide sequence ID" value="NZ_JAAKGU010000008.1"/>
</dbReference>
<keyword evidence="1" id="KW-1133">Transmembrane helix</keyword>
<dbReference type="InterPro" id="IPR003675">
    <property type="entry name" value="Rce1/LyrA-like_dom"/>
</dbReference>
<evidence type="ECO:0000313" key="3">
    <source>
        <dbReference type="EMBL" id="NGM84052.1"/>
    </source>
</evidence>
<feature type="transmembrane region" description="Helical" evidence="1">
    <location>
        <begin position="205"/>
        <end position="224"/>
    </location>
</feature>
<gene>
    <name evidence="3" type="ORF">G5B47_16665</name>
</gene>
<dbReference type="Pfam" id="PF02517">
    <property type="entry name" value="Rce1-like"/>
    <property type="match status" value="1"/>
</dbReference>
<proteinExistence type="predicted"/>
<keyword evidence="3" id="KW-0645">Protease</keyword>
<dbReference type="AlphaFoldDB" id="A0A6M1PPI2"/>
<dbReference type="GO" id="GO:0008237">
    <property type="term" value="F:metallopeptidase activity"/>
    <property type="evidence" value="ECO:0007669"/>
    <property type="project" value="UniProtKB-KW"/>
</dbReference>
<evidence type="ECO:0000259" key="2">
    <source>
        <dbReference type="Pfam" id="PF02517"/>
    </source>
</evidence>
<keyword evidence="3" id="KW-0482">Metalloprotease</keyword>
<feature type="transmembrane region" description="Helical" evidence="1">
    <location>
        <begin position="106"/>
        <end position="126"/>
    </location>
</feature>